<dbReference type="Gene3D" id="3.40.30.80">
    <property type="match status" value="1"/>
</dbReference>
<dbReference type="EMBL" id="ALAO01000137">
    <property type="protein sequence ID" value="EKO39488.1"/>
    <property type="molecule type" value="Genomic_DNA"/>
</dbReference>
<dbReference type="Gene3D" id="3.50.50.60">
    <property type="entry name" value="FAD/NAD(P)-binding domain"/>
    <property type="match status" value="2"/>
</dbReference>
<dbReference type="PATRIC" id="fig|1206767.3.peg.1773"/>
<feature type="domain" description="FAD/NAD(P)-binding" evidence="8">
    <location>
        <begin position="262"/>
        <end position="545"/>
    </location>
</feature>
<protein>
    <submittedName>
        <fullName evidence="10">Thioredoxin reductase</fullName>
    </submittedName>
</protein>
<evidence type="ECO:0000256" key="4">
    <source>
        <dbReference type="ARBA" id="ARBA00023002"/>
    </source>
</evidence>
<evidence type="ECO:0000256" key="7">
    <source>
        <dbReference type="SAM" id="MobiDB-lite"/>
    </source>
</evidence>
<evidence type="ECO:0000313" key="11">
    <source>
        <dbReference type="Proteomes" id="UP000006272"/>
    </source>
</evidence>
<dbReference type="PANTHER" id="PTHR48105">
    <property type="entry name" value="THIOREDOXIN REDUCTASE 1-RELATED-RELATED"/>
    <property type="match status" value="1"/>
</dbReference>
<feature type="region of interest" description="Disordered" evidence="7">
    <location>
        <begin position="1"/>
        <end position="28"/>
    </location>
</feature>
<organism evidence="10 11">
    <name type="scientific">Solidesulfovibrio magneticus str. Maddingley MBC34</name>
    <dbReference type="NCBI Taxonomy" id="1206767"/>
    <lineage>
        <taxon>Bacteria</taxon>
        <taxon>Pseudomonadati</taxon>
        <taxon>Thermodesulfobacteriota</taxon>
        <taxon>Desulfovibrionia</taxon>
        <taxon>Desulfovibrionales</taxon>
        <taxon>Desulfovibrionaceae</taxon>
        <taxon>Solidesulfovibrio</taxon>
    </lineage>
</organism>
<name>K6HAH5_9BACT</name>
<evidence type="ECO:0000259" key="8">
    <source>
        <dbReference type="Pfam" id="PF07992"/>
    </source>
</evidence>
<keyword evidence="6" id="KW-0676">Redox-active center</keyword>
<feature type="domain" description="Thioredoxin-like fold" evidence="9">
    <location>
        <begin position="155"/>
        <end position="232"/>
    </location>
</feature>
<dbReference type="Pfam" id="PF13192">
    <property type="entry name" value="Thioredoxin_3"/>
    <property type="match status" value="1"/>
</dbReference>
<dbReference type="InterPro" id="IPR036188">
    <property type="entry name" value="FAD/NAD-bd_sf"/>
</dbReference>
<dbReference type="PRINTS" id="PR00469">
    <property type="entry name" value="PNDRDTASEII"/>
</dbReference>
<evidence type="ECO:0000256" key="5">
    <source>
        <dbReference type="ARBA" id="ARBA00023157"/>
    </source>
</evidence>
<sequence length="567" mass="61342">MALFGNDKKKKKTADQEPQAPAAPKRLIPEDSLPELRKFFDGMQEPVELVVFTDPRQNTPYNAFMESLCRELAEIADKITTRFLSLDSPEAKLYAVDFSPTLLLAPDRCQIRYLGAPLGEEARTLVETIMRLSAGKSGLSQISRQLLQELEEKRHVQVFVNPSCPYCPGQVGNAFRAAVERPDLVMAWCVDSSQHPQLAERYHVGSVPHTVINETFSTLGLLPEERFVVELVTLRPAEELLAEQRAAAGVQTPGGYPVKEVDVVIAGAGPAGLTAAVYAVRSGLSAVVLEKNVIGGQVTVTPVVENYPGFASVPGKRLMEMIAEQARSYADIHEGEGIDEVKVGKHVEVYTDKTVYVAKALILATGASWRKLGAPGEDRYFGFGVSYCSTCDGYLYREKKAVVVGGGNTALTDALHLKNLGVDVTLVHRRTEFRAEKHLQDALAASGITTVLGANVVEILGDETKVTGVRLLEADGQEREIATDAVFVAIGLNPNTEIAQELGLNLDANGYIVADRAKRTSIPRIYAAGDVTGGSQQIVNAVGDGSTAALSAFEDIAHPYWKKTRPA</sequence>
<evidence type="ECO:0000256" key="6">
    <source>
        <dbReference type="ARBA" id="ARBA00023284"/>
    </source>
</evidence>
<gene>
    <name evidence="10" type="ORF">B193_1817</name>
</gene>
<keyword evidence="5" id="KW-1015">Disulfide bond</keyword>
<dbReference type="SUPFAM" id="SSF52833">
    <property type="entry name" value="Thioredoxin-like"/>
    <property type="match status" value="2"/>
</dbReference>
<comment type="similarity">
    <text evidence="1">Belongs to the class-II pyridine nucleotide-disulfide oxidoreductase family.</text>
</comment>
<dbReference type="GO" id="GO:0016668">
    <property type="term" value="F:oxidoreductase activity, acting on a sulfur group of donors, NAD(P) as acceptor"/>
    <property type="evidence" value="ECO:0007669"/>
    <property type="project" value="UniProtKB-ARBA"/>
</dbReference>
<dbReference type="InterPro" id="IPR008255">
    <property type="entry name" value="Pyr_nucl-diS_OxRdtase_2_AS"/>
</dbReference>
<comment type="caution">
    <text evidence="10">The sequence shown here is derived from an EMBL/GenBank/DDBJ whole genome shotgun (WGS) entry which is preliminary data.</text>
</comment>
<dbReference type="InterPro" id="IPR012336">
    <property type="entry name" value="Thioredoxin-like_fold"/>
</dbReference>
<dbReference type="PROSITE" id="PS00573">
    <property type="entry name" value="PYRIDINE_REDOX_2"/>
    <property type="match status" value="1"/>
</dbReference>
<evidence type="ECO:0000313" key="10">
    <source>
        <dbReference type="EMBL" id="EKO39488.1"/>
    </source>
</evidence>
<keyword evidence="4" id="KW-0560">Oxidoreductase</keyword>
<keyword evidence="2" id="KW-0285">Flavoprotein</keyword>
<evidence type="ECO:0000259" key="9">
    <source>
        <dbReference type="Pfam" id="PF13192"/>
    </source>
</evidence>
<dbReference type="InterPro" id="IPR036249">
    <property type="entry name" value="Thioredoxin-like_sf"/>
</dbReference>
<evidence type="ECO:0000256" key="1">
    <source>
        <dbReference type="ARBA" id="ARBA00009333"/>
    </source>
</evidence>
<proteinExistence type="inferred from homology"/>
<dbReference type="InterPro" id="IPR050097">
    <property type="entry name" value="Ferredoxin-NADP_redctase_2"/>
</dbReference>
<evidence type="ECO:0000256" key="3">
    <source>
        <dbReference type="ARBA" id="ARBA00022827"/>
    </source>
</evidence>
<reference evidence="10 11" key="1">
    <citation type="submission" date="2012-07" db="EMBL/GenBank/DDBJ databases">
        <title>Draft genome sequence of Desulfovibrio magneticus str. Maddingley MBC34 obtained from a metagenomic sequence of a methanogenic enrichment isolated from coal-seam formation water in Victoria, Australia.</title>
        <authorList>
            <person name="Greenfield P."/>
            <person name="Hendry P."/>
            <person name="Li D."/>
            <person name="Rosewarne C.P."/>
            <person name="Tran-Dinh N."/>
            <person name="Elbourne L.D.H."/>
            <person name="Paulsen I.T."/>
            <person name="Midgley D.J."/>
        </authorList>
    </citation>
    <scope>NUCLEOTIDE SEQUENCE [LARGE SCALE GENOMIC DNA]</scope>
    <source>
        <strain evidence="11">Maddingley MBC34</strain>
    </source>
</reference>
<dbReference type="PRINTS" id="PR00368">
    <property type="entry name" value="FADPNR"/>
</dbReference>
<evidence type="ECO:0000256" key="2">
    <source>
        <dbReference type="ARBA" id="ARBA00022630"/>
    </source>
</evidence>
<dbReference type="AlphaFoldDB" id="K6HAH5"/>
<dbReference type="Pfam" id="PF07992">
    <property type="entry name" value="Pyr_redox_2"/>
    <property type="match status" value="1"/>
</dbReference>
<dbReference type="SUPFAM" id="SSF51905">
    <property type="entry name" value="FAD/NAD(P)-binding domain"/>
    <property type="match status" value="1"/>
</dbReference>
<dbReference type="Proteomes" id="UP000006272">
    <property type="component" value="Unassembled WGS sequence"/>
</dbReference>
<keyword evidence="3" id="KW-0274">FAD</keyword>
<accession>K6HAH5</accession>
<dbReference type="InterPro" id="IPR023753">
    <property type="entry name" value="FAD/NAD-binding_dom"/>
</dbReference>